<dbReference type="Proteomes" id="UP000183047">
    <property type="component" value="Unassembled WGS sequence"/>
</dbReference>
<dbReference type="InterPro" id="IPR010982">
    <property type="entry name" value="Lambda_DNA-bd_dom_sf"/>
</dbReference>
<dbReference type="RefSeq" id="WP_026514201.1">
    <property type="nucleotide sequence ID" value="NZ_FMUR01000027.1"/>
</dbReference>
<protein>
    <submittedName>
        <fullName evidence="2">Helix-turn-helix</fullName>
    </submittedName>
</protein>
<dbReference type="EMBL" id="FMUR01000027">
    <property type="protein sequence ID" value="SCY56282.1"/>
    <property type="molecule type" value="Genomic_DNA"/>
</dbReference>
<dbReference type="CDD" id="cd00093">
    <property type="entry name" value="HTH_XRE"/>
    <property type="match status" value="1"/>
</dbReference>
<evidence type="ECO:0000259" key="1">
    <source>
        <dbReference type="PROSITE" id="PS50943"/>
    </source>
</evidence>
<dbReference type="Pfam" id="PF01381">
    <property type="entry name" value="HTH_3"/>
    <property type="match status" value="1"/>
</dbReference>
<organism evidence="2 3">
    <name type="scientific">Butyrivibrio hungatei</name>
    <dbReference type="NCBI Taxonomy" id="185008"/>
    <lineage>
        <taxon>Bacteria</taxon>
        <taxon>Bacillati</taxon>
        <taxon>Bacillota</taxon>
        <taxon>Clostridia</taxon>
        <taxon>Lachnospirales</taxon>
        <taxon>Lachnospiraceae</taxon>
        <taxon>Butyrivibrio</taxon>
    </lineage>
</organism>
<sequence>MSNWKEFRQELNITPEEEKIIELEKDLLRTMVTIREEQGLSQSELADKCNVKQPVIARMEKAVHSPQIDSLLKVLVPLGYKLAIVPIKK</sequence>
<dbReference type="OrthoDB" id="2235548at2"/>
<dbReference type="GO" id="GO:0003677">
    <property type="term" value="F:DNA binding"/>
    <property type="evidence" value="ECO:0007669"/>
    <property type="project" value="InterPro"/>
</dbReference>
<feature type="domain" description="HTH cro/C1-type" evidence="1">
    <location>
        <begin position="31"/>
        <end position="85"/>
    </location>
</feature>
<name>A0A1G5GXG0_9FIRM</name>
<accession>A0A1G5GXG0</accession>
<evidence type="ECO:0000313" key="3">
    <source>
        <dbReference type="Proteomes" id="UP000183047"/>
    </source>
</evidence>
<keyword evidence="3" id="KW-1185">Reference proteome</keyword>
<dbReference type="SUPFAM" id="SSF47413">
    <property type="entry name" value="lambda repressor-like DNA-binding domains"/>
    <property type="match status" value="1"/>
</dbReference>
<dbReference type="InterPro" id="IPR001387">
    <property type="entry name" value="Cro/C1-type_HTH"/>
</dbReference>
<dbReference type="PROSITE" id="PS50943">
    <property type="entry name" value="HTH_CROC1"/>
    <property type="match status" value="1"/>
</dbReference>
<dbReference type="Gene3D" id="1.10.260.40">
    <property type="entry name" value="lambda repressor-like DNA-binding domains"/>
    <property type="match status" value="1"/>
</dbReference>
<reference evidence="3" key="1">
    <citation type="submission" date="2016-10" db="EMBL/GenBank/DDBJ databases">
        <authorList>
            <person name="Varghese N."/>
            <person name="Submissions S."/>
        </authorList>
    </citation>
    <scope>NUCLEOTIDE SEQUENCE [LARGE SCALE GENOMIC DNA]</scope>
    <source>
        <strain evidence="3">XBD2006</strain>
    </source>
</reference>
<dbReference type="SMART" id="SM00530">
    <property type="entry name" value="HTH_XRE"/>
    <property type="match status" value="1"/>
</dbReference>
<gene>
    <name evidence="2" type="ORF">SAMN02910451_03095</name>
</gene>
<evidence type="ECO:0000313" key="2">
    <source>
        <dbReference type="EMBL" id="SCY56282.1"/>
    </source>
</evidence>
<proteinExistence type="predicted"/>
<dbReference type="AlphaFoldDB" id="A0A1G5GXG0"/>